<dbReference type="Proteomes" id="UP000823775">
    <property type="component" value="Unassembled WGS sequence"/>
</dbReference>
<dbReference type="EMBL" id="JACEIK010000699">
    <property type="protein sequence ID" value="MCD7461114.1"/>
    <property type="molecule type" value="Genomic_DNA"/>
</dbReference>
<evidence type="ECO:0000313" key="1">
    <source>
        <dbReference type="EMBL" id="MCD7461114.1"/>
    </source>
</evidence>
<keyword evidence="2" id="KW-1185">Reference proteome</keyword>
<proteinExistence type="predicted"/>
<sequence>MGEGLAGLEVGDGLFFEGEELARLAVGNGCFWEGDLGTSGRVEEGSDTMFGKKVLEPMKGMSEKKVMEEIKQWRKLERVLGNIKGLSKNREHQKAREVGLMGCGYDWVGESQMMFFPLFLPLNLPLSQGLFPPEFSNSCPGSEGTFKESVSKTIPSFRARALTYLIEG</sequence>
<organism evidence="1 2">
    <name type="scientific">Datura stramonium</name>
    <name type="common">Jimsonweed</name>
    <name type="synonym">Common thornapple</name>
    <dbReference type="NCBI Taxonomy" id="4076"/>
    <lineage>
        <taxon>Eukaryota</taxon>
        <taxon>Viridiplantae</taxon>
        <taxon>Streptophyta</taxon>
        <taxon>Embryophyta</taxon>
        <taxon>Tracheophyta</taxon>
        <taxon>Spermatophyta</taxon>
        <taxon>Magnoliopsida</taxon>
        <taxon>eudicotyledons</taxon>
        <taxon>Gunneridae</taxon>
        <taxon>Pentapetalae</taxon>
        <taxon>asterids</taxon>
        <taxon>lamiids</taxon>
        <taxon>Solanales</taxon>
        <taxon>Solanaceae</taxon>
        <taxon>Solanoideae</taxon>
        <taxon>Datureae</taxon>
        <taxon>Datura</taxon>
    </lineage>
</organism>
<reference evidence="1 2" key="1">
    <citation type="journal article" date="2021" name="BMC Genomics">
        <title>Datura genome reveals duplications of psychoactive alkaloid biosynthetic genes and high mutation rate following tissue culture.</title>
        <authorList>
            <person name="Rajewski A."/>
            <person name="Carter-House D."/>
            <person name="Stajich J."/>
            <person name="Litt A."/>
        </authorList>
    </citation>
    <scope>NUCLEOTIDE SEQUENCE [LARGE SCALE GENOMIC DNA]</scope>
    <source>
        <strain evidence="1">AR-01</strain>
    </source>
</reference>
<evidence type="ECO:0000313" key="2">
    <source>
        <dbReference type="Proteomes" id="UP000823775"/>
    </source>
</evidence>
<gene>
    <name evidence="1" type="ORF">HAX54_045194</name>
</gene>
<protein>
    <submittedName>
        <fullName evidence="1">Uncharacterized protein</fullName>
    </submittedName>
</protein>
<accession>A0ABS8SQ41</accession>
<name>A0ABS8SQ41_DATST</name>
<comment type="caution">
    <text evidence="1">The sequence shown here is derived from an EMBL/GenBank/DDBJ whole genome shotgun (WGS) entry which is preliminary data.</text>
</comment>